<gene>
    <name evidence="1" type="ORF">OGATHE_002226</name>
</gene>
<reference evidence="1" key="2">
    <citation type="submission" date="2021-01" db="EMBL/GenBank/DDBJ databases">
        <authorList>
            <person name="Schikora-Tamarit M.A."/>
        </authorList>
    </citation>
    <scope>NUCLEOTIDE SEQUENCE</scope>
    <source>
        <strain evidence="1">NCAIM Y.01608</strain>
    </source>
</reference>
<comment type="caution">
    <text evidence="1">The sequence shown here is derived from an EMBL/GenBank/DDBJ whole genome shotgun (WGS) entry which is preliminary data.</text>
</comment>
<dbReference type="AlphaFoldDB" id="A0A9P8PID5"/>
<protein>
    <submittedName>
        <fullName evidence="1">Uncharacterized protein</fullName>
    </submittedName>
</protein>
<name>A0A9P8PID5_9ASCO</name>
<dbReference type="EMBL" id="JAEUBD010000753">
    <property type="protein sequence ID" value="KAH3672581.1"/>
    <property type="molecule type" value="Genomic_DNA"/>
</dbReference>
<sequence>MKLLYKSLIGSTLPFSFVTATCLAKSLTRSSSRIVRRSSSCKLATASRSPMVTERNVISCLRSGGHTQLQNPLARDRNWILFARSISNLEMDRSKRTLAAWK</sequence>
<organism evidence="1 2">
    <name type="scientific">Ogataea polymorpha</name>
    <dbReference type="NCBI Taxonomy" id="460523"/>
    <lineage>
        <taxon>Eukaryota</taxon>
        <taxon>Fungi</taxon>
        <taxon>Dikarya</taxon>
        <taxon>Ascomycota</taxon>
        <taxon>Saccharomycotina</taxon>
        <taxon>Pichiomycetes</taxon>
        <taxon>Pichiales</taxon>
        <taxon>Pichiaceae</taxon>
        <taxon>Ogataea</taxon>
    </lineage>
</organism>
<reference evidence="1" key="1">
    <citation type="journal article" date="2021" name="Open Biol.">
        <title>Shared evolutionary footprints suggest mitochondrial oxidative damage underlies multiple complex I losses in fungi.</title>
        <authorList>
            <person name="Schikora-Tamarit M.A."/>
            <person name="Marcet-Houben M."/>
            <person name="Nosek J."/>
            <person name="Gabaldon T."/>
        </authorList>
    </citation>
    <scope>NUCLEOTIDE SEQUENCE</scope>
    <source>
        <strain evidence="1">NCAIM Y.01608</strain>
    </source>
</reference>
<proteinExistence type="predicted"/>
<evidence type="ECO:0000313" key="1">
    <source>
        <dbReference type="EMBL" id="KAH3672581.1"/>
    </source>
</evidence>
<accession>A0A9P8PID5</accession>
<dbReference type="Proteomes" id="UP000788993">
    <property type="component" value="Unassembled WGS sequence"/>
</dbReference>
<keyword evidence="2" id="KW-1185">Reference proteome</keyword>
<evidence type="ECO:0000313" key="2">
    <source>
        <dbReference type="Proteomes" id="UP000788993"/>
    </source>
</evidence>